<accession>A0A1U7CWK0</accession>
<dbReference type="STRING" id="1387353.BSF38_04878"/>
<evidence type="ECO:0000256" key="1">
    <source>
        <dbReference type="SAM" id="MobiDB-lite"/>
    </source>
</evidence>
<dbReference type="RefSeq" id="WP_076349676.1">
    <property type="nucleotide sequence ID" value="NZ_CP019082.1"/>
</dbReference>
<organism evidence="2 3">
    <name type="scientific">Paludisphaera borealis</name>
    <dbReference type="NCBI Taxonomy" id="1387353"/>
    <lineage>
        <taxon>Bacteria</taxon>
        <taxon>Pseudomonadati</taxon>
        <taxon>Planctomycetota</taxon>
        <taxon>Planctomycetia</taxon>
        <taxon>Isosphaerales</taxon>
        <taxon>Isosphaeraceae</taxon>
        <taxon>Paludisphaera</taxon>
    </lineage>
</organism>
<feature type="compositionally biased region" description="Basic and acidic residues" evidence="1">
    <location>
        <begin position="245"/>
        <end position="259"/>
    </location>
</feature>
<dbReference type="KEGG" id="pbor:BSF38_04878"/>
<reference evidence="3" key="1">
    <citation type="submission" date="2016-12" db="EMBL/GenBank/DDBJ databases">
        <title>Comparative genomics of four Isosphaeraceae planctomycetes: a common pool of plasmids and glycoside hydrolase genes.</title>
        <authorList>
            <person name="Ivanova A."/>
        </authorList>
    </citation>
    <scope>NUCLEOTIDE SEQUENCE [LARGE SCALE GENOMIC DNA]</scope>
    <source>
        <strain evidence="3">PX4</strain>
    </source>
</reference>
<dbReference type="AlphaFoldDB" id="A0A1U7CWK0"/>
<feature type="region of interest" description="Disordered" evidence="1">
    <location>
        <begin position="210"/>
        <end position="271"/>
    </location>
</feature>
<protein>
    <submittedName>
        <fullName evidence="2">Uncharacterized protein</fullName>
    </submittedName>
</protein>
<dbReference type="OrthoDB" id="282278at2"/>
<sequence>MSRRNLLYVFVGLILGLIGSTQVPLHAQRNVIKVTATPIRQQDTTKASPSPDVAPQGVEIARPAADAPSEIESRPEPPTATSKVSLQEALHRPYTFVFGKPTTLSEVSRRLTADLGGPVVLDLAALERLEIKPDDTVELELKGVRLKTGLKLLLDQQQLTFRIIPEDNLLILTDKEGADDPLDKVWTELSHLHRDVHEIQDVVEDLRELSGAPGEMDAEGGPRLRKPTIIEEMPENPDGPPKIDAVPKPESQPDSKDLRPSTPPKRPRTRL</sequence>
<dbReference type="EMBL" id="CP019082">
    <property type="protein sequence ID" value="APW63314.1"/>
    <property type="molecule type" value="Genomic_DNA"/>
</dbReference>
<name>A0A1U7CWK0_9BACT</name>
<evidence type="ECO:0000313" key="2">
    <source>
        <dbReference type="EMBL" id="APW63314.1"/>
    </source>
</evidence>
<feature type="region of interest" description="Disordered" evidence="1">
    <location>
        <begin position="64"/>
        <end position="85"/>
    </location>
</feature>
<evidence type="ECO:0000313" key="3">
    <source>
        <dbReference type="Proteomes" id="UP000186309"/>
    </source>
</evidence>
<proteinExistence type="predicted"/>
<dbReference type="Proteomes" id="UP000186309">
    <property type="component" value="Chromosome"/>
</dbReference>
<gene>
    <name evidence="2" type="ORF">BSF38_04878</name>
</gene>
<keyword evidence="3" id="KW-1185">Reference proteome</keyword>